<organism evidence="2 3">
    <name type="scientific">Candidatus Dojkabacteria bacterium</name>
    <dbReference type="NCBI Taxonomy" id="2099670"/>
    <lineage>
        <taxon>Bacteria</taxon>
        <taxon>Candidatus Dojkabacteria</taxon>
    </lineage>
</organism>
<reference evidence="2" key="1">
    <citation type="submission" date="2020-04" db="EMBL/GenBank/DDBJ databases">
        <authorList>
            <person name="Zhang T."/>
        </authorList>
    </citation>
    <scope>NUCLEOTIDE SEQUENCE</scope>
    <source>
        <strain evidence="2">HKST-UBA16</strain>
    </source>
</reference>
<feature type="transmembrane region" description="Helical" evidence="1">
    <location>
        <begin position="5"/>
        <end position="25"/>
    </location>
</feature>
<keyword evidence="1" id="KW-0812">Transmembrane</keyword>
<gene>
    <name evidence="2" type="ORF">KC622_02150</name>
</gene>
<dbReference type="EMBL" id="JAGQLM010000087">
    <property type="protein sequence ID" value="MCA9375111.1"/>
    <property type="molecule type" value="Genomic_DNA"/>
</dbReference>
<sequence>GQFIIVLFTLGDIWLISYIFLSRGITDIDTYHVYGFVIFASFMLMAYIYDVRSNLDPGAEESVQSLDKKERGYSIFLRQAKKSKQSEDK</sequence>
<evidence type="ECO:0000313" key="2">
    <source>
        <dbReference type="EMBL" id="MCA9375111.1"/>
    </source>
</evidence>
<name>A0A955HZB2_9BACT</name>
<keyword evidence="1" id="KW-1133">Transmembrane helix</keyword>
<proteinExistence type="predicted"/>
<comment type="caution">
    <text evidence="2">The sequence shown here is derived from an EMBL/GenBank/DDBJ whole genome shotgun (WGS) entry which is preliminary data.</text>
</comment>
<dbReference type="Proteomes" id="UP000748332">
    <property type="component" value="Unassembled WGS sequence"/>
</dbReference>
<evidence type="ECO:0000256" key="1">
    <source>
        <dbReference type="SAM" id="Phobius"/>
    </source>
</evidence>
<evidence type="ECO:0000313" key="3">
    <source>
        <dbReference type="Proteomes" id="UP000748332"/>
    </source>
</evidence>
<dbReference type="AlphaFoldDB" id="A0A955HZB2"/>
<protein>
    <submittedName>
        <fullName evidence="2">Uncharacterized protein</fullName>
    </submittedName>
</protein>
<feature type="transmembrane region" description="Helical" evidence="1">
    <location>
        <begin position="31"/>
        <end position="49"/>
    </location>
</feature>
<reference evidence="2" key="2">
    <citation type="journal article" date="2021" name="Microbiome">
        <title>Successional dynamics and alternative stable states in a saline activated sludge microbial community over 9 years.</title>
        <authorList>
            <person name="Wang Y."/>
            <person name="Ye J."/>
            <person name="Ju F."/>
            <person name="Liu L."/>
            <person name="Boyd J.A."/>
            <person name="Deng Y."/>
            <person name="Parks D.H."/>
            <person name="Jiang X."/>
            <person name="Yin X."/>
            <person name="Woodcroft B.J."/>
            <person name="Tyson G.W."/>
            <person name="Hugenholtz P."/>
            <person name="Polz M.F."/>
            <person name="Zhang T."/>
        </authorList>
    </citation>
    <scope>NUCLEOTIDE SEQUENCE</scope>
    <source>
        <strain evidence="2">HKST-UBA16</strain>
    </source>
</reference>
<accession>A0A955HZB2</accession>
<feature type="non-terminal residue" evidence="2">
    <location>
        <position position="1"/>
    </location>
</feature>
<keyword evidence="1" id="KW-0472">Membrane</keyword>